<dbReference type="InterPro" id="IPR029032">
    <property type="entry name" value="AhpD-like"/>
</dbReference>
<reference evidence="2 3" key="1">
    <citation type="submission" date="2020-02" db="EMBL/GenBank/DDBJ databases">
        <title>Bacillus aquiflavi sp. nov., isolated from yellow water of strong flavor Chinese baijiu in Yibin region of China.</title>
        <authorList>
            <person name="Xie J."/>
        </authorList>
    </citation>
    <scope>NUCLEOTIDE SEQUENCE [LARGE SCALE GENOMIC DNA]</scope>
    <source>
        <strain evidence="2 3">SA4</strain>
    </source>
</reference>
<accession>A0A6M0QA39</accession>
<comment type="caution">
    <text evidence="2">The sequence shown here is derived from an EMBL/GenBank/DDBJ whole genome shotgun (WGS) entry which is preliminary data.</text>
</comment>
<evidence type="ECO:0000259" key="1">
    <source>
        <dbReference type="Pfam" id="PF02627"/>
    </source>
</evidence>
<proteinExistence type="predicted"/>
<protein>
    <submittedName>
        <fullName evidence="2">Carboxymuconolactone decarboxylase family protein</fullName>
    </submittedName>
</protein>
<dbReference type="GO" id="GO:0051920">
    <property type="term" value="F:peroxiredoxin activity"/>
    <property type="evidence" value="ECO:0007669"/>
    <property type="project" value="InterPro"/>
</dbReference>
<dbReference type="Proteomes" id="UP000481043">
    <property type="component" value="Unassembled WGS sequence"/>
</dbReference>
<dbReference type="PANTHER" id="PTHR33570:SF2">
    <property type="entry name" value="CARBOXYMUCONOLACTONE DECARBOXYLASE-LIKE DOMAIN-CONTAINING PROTEIN"/>
    <property type="match status" value="1"/>
</dbReference>
<gene>
    <name evidence="2" type="ORF">G4D63_15975</name>
</gene>
<sequence>MDQKERFQLGMDVLEKLVSKQAIEQVHEMEKVSPIFYDLIVGFGYGELWGQDTGITMANRSMITISSLITQGSFEQLEFHLGVALKAGLSKEEIIGTIIHLSGYTGFPKAVKAMQMAHKVFQSIEETNK</sequence>
<dbReference type="RefSeq" id="WP_163180708.1">
    <property type="nucleotide sequence ID" value="NZ_JAAIWM010000006.1"/>
</dbReference>
<feature type="domain" description="Carboxymuconolactone decarboxylase-like" evidence="1">
    <location>
        <begin position="36"/>
        <end position="118"/>
    </location>
</feature>
<dbReference type="Gene3D" id="1.20.1290.10">
    <property type="entry name" value="AhpD-like"/>
    <property type="match status" value="1"/>
</dbReference>
<keyword evidence="3" id="KW-1185">Reference proteome</keyword>
<dbReference type="Pfam" id="PF02627">
    <property type="entry name" value="CMD"/>
    <property type="match status" value="1"/>
</dbReference>
<dbReference type="SUPFAM" id="SSF69118">
    <property type="entry name" value="AhpD-like"/>
    <property type="match status" value="1"/>
</dbReference>
<name>A0A6M0QA39_9BACI</name>
<organism evidence="2 3">
    <name type="scientific">Bacillus mesophilus</name>
    <dbReference type="NCBI Taxonomy" id="1808955"/>
    <lineage>
        <taxon>Bacteria</taxon>
        <taxon>Bacillati</taxon>
        <taxon>Bacillota</taxon>
        <taxon>Bacilli</taxon>
        <taxon>Bacillales</taxon>
        <taxon>Bacillaceae</taxon>
        <taxon>Bacillus</taxon>
    </lineage>
</organism>
<dbReference type="InterPro" id="IPR003779">
    <property type="entry name" value="CMD-like"/>
</dbReference>
<dbReference type="AlphaFoldDB" id="A0A6M0QA39"/>
<dbReference type="InterPro" id="IPR052512">
    <property type="entry name" value="4CMD/NDH-1_regulator"/>
</dbReference>
<dbReference type="EMBL" id="JAAIWM010000006">
    <property type="protein sequence ID" value="NEY73231.1"/>
    <property type="molecule type" value="Genomic_DNA"/>
</dbReference>
<dbReference type="PANTHER" id="PTHR33570">
    <property type="entry name" value="4-CARBOXYMUCONOLACTONE DECARBOXYLASE FAMILY PROTEIN"/>
    <property type="match status" value="1"/>
</dbReference>
<evidence type="ECO:0000313" key="2">
    <source>
        <dbReference type="EMBL" id="NEY73231.1"/>
    </source>
</evidence>
<evidence type="ECO:0000313" key="3">
    <source>
        <dbReference type="Proteomes" id="UP000481043"/>
    </source>
</evidence>